<evidence type="ECO:0000256" key="2">
    <source>
        <dbReference type="PROSITE-ProRule" id="PRU01282"/>
    </source>
</evidence>
<comment type="similarity">
    <text evidence="1 2">Belongs to the ArsC family.</text>
</comment>
<dbReference type="EMBL" id="WINI01000001">
    <property type="protein sequence ID" value="MQR00041.1"/>
    <property type="molecule type" value="Genomic_DNA"/>
</dbReference>
<accession>A0A843YRQ5</accession>
<dbReference type="NCBIfam" id="TIGR01617">
    <property type="entry name" value="arsC_related"/>
    <property type="match status" value="1"/>
</dbReference>
<dbReference type="InterPro" id="IPR036249">
    <property type="entry name" value="Thioredoxin-like_sf"/>
</dbReference>
<dbReference type="NCBIfam" id="NF008107">
    <property type="entry name" value="PRK10853.1"/>
    <property type="match status" value="1"/>
</dbReference>
<dbReference type="AlphaFoldDB" id="A0A843YRQ5"/>
<dbReference type="Pfam" id="PF03960">
    <property type="entry name" value="ArsC"/>
    <property type="match status" value="1"/>
</dbReference>
<gene>
    <name evidence="3" type="ORF">GEV47_04990</name>
</gene>
<comment type="caution">
    <text evidence="3">The sequence shown here is derived from an EMBL/GenBank/DDBJ whole genome shotgun (WGS) entry which is preliminary data.</text>
</comment>
<dbReference type="PROSITE" id="PS51353">
    <property type="entry name" value="ARSC"/>
    <property type="match status" value="1"/>
</dbReference>
<protein>
    <submittedName>
        <fullName evidence="3">ArsC family reductase</fullName>
    </submittedName>
</protein>
<dbReference type="SUPFAM" id="SSF52833">
    <property type="entry name" value="Thioredoxin-like"/>
    <property type="match status" value="1"/>
</dbReference>
<dbReference type="Gene3D" id="3.40.30.10">
    <property type="entry name" value="Glutaredoxin"/>
    <property type="match status" value="1"/>
</dbReference>
<dbReference type="Proteomes" id="UP000451565">
    <property type="component" value="Unassembled WGS sequence"/>
</dbReference>
<sequence length="119" mass="13798">MIMAITLYGIPNCDTVKKARTWLEEQEIAYTFHNFKKDGVSQELITTWLADIAWDTLVNRKGTTWRNLPEQRRAKITDAVSATPLMIENPSIIKRPVLFTGKNTYVGFSDELYQRIFNQ</sequence>
<name>A0A843YRQ5_9BURK</name>
<evidence type="ECO:0000313" key="3">
    <source>
        <dbReference type="EMBL" id="MQR00041.1"/>
    </source>
</evidence>
<dbReference type="PANTHER" id="PTHR30041:SF8">
    <property type="entry name" value="PROTEIN YFFB"/>
    <property type="match status" value="1"/>
</dbReference>
<keyword evidence="4" id="KW-1185">Reference proteome</keyword>
<dbReference type="InterPro" id="IPR006660">
    <property type="entry name" value="Arsenate_reductase-like"/>
</dbReference>
<evidence type="ECO:0000313" key="4">
    <source>
        <dbReference type="Proteomes" id="UP000451565"/>
    </source>
</evidence>
<organism evidence="3 4">
    <name type="scientific">Glaciimonas soli</name>
    <dbReference type="NCBI Taxonomy" id="2590999"/>
    <lineage>
        <taxon>Bacteria</taxon>
        <taxon>Pseudomonadati</taxon>
        <taxon>Pseudomonadota</taxon>
        <taxon>Betaproteobacteria</taxon>
        <taxon>Burkholderiales</taxon>
        <taxon>Oxalobacteraceae</taxon>
        <taxon>Glaciimonas</taxon>
    </lineage>
</organism>
<dbReference type="InterPro" id="IPR006504">
    <property type="entry name" value="Tscrpt_reg_Spx/MgsR"/>
</dbReference>
<dbReference type="PANTHER" id="PTHR30041">
    <property type="entry name" value="ARSENATE REDUCTASE"/>
    <property type="match status" value="1"/>
</dbReference>
<reference evidence="3 4" key="1">
    <citation type="submission" date="2019-10" db="EMBL/GenBank/DDBJ databases">
        <title>Glaciimonas soli sp. nov., a psychrophilic bacterium isolated from the forest soil of a high elevation mountain in Taiwan.</title>
        <authorList>
            <person name="Wang L.-T."/>
            <person name="Shieh W.Y."/>
        </authorList>
    </citation>
    <scope>NUCLEOTIDE SEQUENCE [LARGE SCALE GENOMIC DNA]</scope>
    <source>
        <strain evidence="3 4">GS1</strain>
    </source>
</reference>
<dbReference type="CDD" id="cd03035">
    <property type="entry name" value="ArsC_Yffb"/>
    <property type="match status" value="1"/>
</dbReference>
<evidence type="ECO:0000256" key="1">
    <source>
        <dbReference type="ARBA" id="ARBA00007198"/>
    </source>
</evidence>
<proteinExistence type="inferred from homology"/>